<evidence type="ECO:0000313" key="8">
    <source>
        <dbReference type="EMBL" id="PCE32811.1"/>
    </source>
</evidence>
<keyword evidence="5" id="KW-0720">Serine protease</keyword>
<dbReference type="PANTHER" id="PTHR10381">
    <property type="entry name" value="ATP-DEPENDENT CLP PROTEASE PROTEOLYTIC SUBUNIT"/>
    <property type="match status" value="1"/>
</dbReference>
<comment type="similarity">
    <text evidence="1 6">Belongs to the peptidase S14 family.</text>
</comment>
<dbReference type="CDD" id="cd07016">
    <property type="entry name" value="S14_ClpP_1"/>
    <property type="match status" value="1"/>
</dbReference>
<protein>
    <recommendedName>
        <fullName evidence="6">ATP-dependent Clp protease proteolytic subunit</fullName>
    </recommendedName>
</protein>
<evidence type="ECO:0000256" key="6">
    <source>
        <dbReference type="RuleBase" id="RU003567"/>
    </source>
</evidence>
<gene>
    <name evidence="8" type="ORF">BZL54_09165</name>
</gene>
<sequence length="258" mass="27964">MQNQLLKLLNDNRAAPRKFEVRNDANGDATVYLYDVIAADDWWGGISAASFVQQLAAISAPTIHLRINSPGGDVFEARAMAQAIREHASDIIAHVDGYAASAATFLAIACEKVIMAEGSMFMIHRGSCLAWGTGDDLRATAELLDKVDASLVASYAKKTGQSDEDIIAWMEAETWFSADEAVEFGFADELAGADGPENSSRWNLSAYANHPKARTEPAPKPQPPNPAPNPKPEPPAPQQREVVDVSALRRRLELSSYL</sequence>
<dbReference type="NCBIfam" id="NF045542">
    <property type="entry name" value="Clp_rel_HeadMat"/>
    <property type="match status" value="1"/>
</dbReference>
<dbReference type="RefSeq" id="WP_084909063.1">
    <property type="nucleotide sequence ID" value="NZ_CP020738.1"/>
</dbReference>
<dbReference type="SUPFAM" id="SSF52096">
    <property type="entry name" value="ClpP/crotonase"/>
    <property type="match status" value="1"/>
</dbReference>
<dbReference type="InterPro" id="IPR029045">
    <property type="entry name" value="ClpP/crotonase-like_dom_sf"/>
</dbReference>
<feature type="region of interest" description="Disordered" evidence="7">
    <location>
        <begin position="195"/>
        <end position="244"/>
    </location>
</feature>
<dbReference type="InterPro" id="IPR001907">
    <property type="entry name" value="ClpP"/>
</dbReference>
<dbReference type="GO" id="GO:0004252">
    <property type="term" value="F:serine-type endopeptidase activity"/>
    <property type="evidence" value="ECO:0007669"/>
    <property type="project" value="InterPro"/>
</dbReference>
<dbReference type="GO" id="GO:0009368">
    <property type="term" value="C:endopeptidase Clp complex"/>
    <property type="evidence" value="ECO:0007669"/>
    <property type="project" value="TreeGrafter"/>
</dbReference>
<dbReference type="InterPro" id="IPR023562">
    <property type="entry name" value="ClpP/TepA"/>
</dbReference>
<keyword evidence="4" id="KW-0378">Hydrolase</keyword>
<name>A0A2A4FHF8_9BURK</name>
<evidence type="ECO:0000256" key="4">
    <source>
        <dbReference type="ARBA" id="ARBA00022801"/>
    </source>
</evidence>
<dbReference type="AlphaFoldDB" id="A0A2A4FHF8"/>
<dbReference type="PRINTS" id="PR00127">
    <property type="entry name" value="CLPPROTEASEP"/>
</dbReference>
<evidence type="ECO:0000256" key="5">
    <source>
        <dbReference type="ARBA" id="ARBA00022825"/>
    </source>
</evidence>
<dbReference type="GO" id="GO:0004176">
    <property type="term" value="F:ATP-dependent peptidase activity"/>
    <property type="evidence" value="ECO:0007669"/>
    <property type="project" value="InterPro"/>
</dbReference>
<evidence type="ECO:0000256" key="1">
    <source>
        <dbReference type="ARBA" id="ARBA00007039"/>
    </source>
</evidence>
<evidence type="ECO:0000256" key="3">
    <source>
        <dbReference type="ARBA" id="ARBA00022670"/>
    </source>
</evidence>
<dbReference type="Gene3D" id="3.90.226.10">
    <property type="entry name" value="2-enoyl-CoA Hydratase, Chain A, domain 1"/>
    <property type="match status" value="1"/>
</dbReference>
<keyword evidence="2" id="KW-0963">Cytoplasm</keyword>
<evidence type="ECO:0000256" key="7">
    <source>
        <dbReference type="SAM" id="MobiDB-lite"/>
    </source>
</evidence>
<dbReference type="Proteomes" id="UP000217994">
    <property type="component" value="Unassembled WGS sequence"/>
</dbReference>
<accession>A0A2A4FHF8</accession>
<dbReference type="PANTHER" id="PTHR10381:SF70">
    <property type="entry name" value="ATP-DEPENDENT CLP PROTEASE PROTEOLYTIC SUBUNIT"/>
    <property type="match status" value="1"/>
</dbReference>
<proteinExistence type="inferred from homology"/>
<dbReference type="EMBL" id="MTZU01000024">
    <property type="protein sequence ID" value="PCE32811.1"/>
    <property type="molecule type" value="Genomic_DNA"/>
</dbReference>
<dbReference type="GO" id="GO:0051117">
    <property type="term" value="F:ATPase binding"/>
    <property type="evidence" value="ECO:0007669"/>
    <property type="project" value="TreeGrafter"/>
</dbReference>
<dbReference type="GeneID" id="69006522"/>
<evidence type="ECO:0000313" key="9">
    <source>
        <dbReference type="Proteomes" id="UP000217994"/>
    </source>
</evidence>
<dbReference type="GO" id="GO:0006515">
    <property type="term" value="P:protein quality control for misfolded or incompletely synthesized proteins"/>
    <property type="evidence" value="ECO:0007669"/>
    <property type="project" value="TreeGrafter"/>
</dbReference>
<organism evidence="8 9">
    <name type="scientific">Burkholderia ubonensis subsp. mesacidophila</name>
    <dbReference type="NCBI Taxonomy" id="265293"/>
    <lineage>
        <taxon>Bacteria</taxon>
        <taxon>Pseudomonadati</taxon>
        <taxon>Pseudomonadota</taxon>
        <taxon>Betaproteobacteria</taxon>
        <taxon>Burkholderiales</taxon>
        <taxon>Burkholderiaceae</taxon>
        <taxon>Burkholderia</taxon>
        <taxon>Burkholderia cepacia complex</taxon>
    </lineage>
</organism>
<feature type="compositionally biased region" description="Pro residues" evidence="7">
    <location>
        <begin position="218"/>
        <end position="237"/>
    </location>
</feature>
<keyword evidence="3" id="KW-0645">Protease</keyword>
<comment type="caution">
    <text evidence="8">The sequence shown here is derived from an EMBL/GenBank/DDBJ whole genome shotgun (WGS) entry which is preliminary data.</text>
</comment>
<dbReference type="Pfam" id="PF00574">
    <property type="entry name" value="CLP_protease"/>
    <property type="match status" value="1"/>
</dbReference>
<evidence type="ECO:0000256" key="2">
    <source>
        <dbReference type="ARBA" id="ARBA00022490"/>
    </source>
</evidence>
<reference evidence="8 9" key="1">
    <citation type="submission" date="2017-01" db="EMBL/GenBank/DDBJ databases">
        <title>Whole-Genome Shotgun Sequencing of Two beta-Proteobacterial Species in Search of the Bulgecin Biosynthetic Cluster.</title>
        <authorList>
            <person name="Horsman M.E."/>
            <person name="Marous D.R."/>
            <person name="Li R."/>
            <person name="Oliver R.A."/>
            <person name="Byun B."/>
            <person name="Emrich S.J."/>
            <person name="Boggess B."/>
            <person name="Townsend C.A."/>
            <person name="Mobashery S."/>
        </authorList>
    </citation>
    <scope>NUCLEOTIDE SEQUENCE [LARGE SCALE GENOMIC DNA]</scope>
    <source>
        <strain evidence="8 9">ATCC 31433</strain>
    </source>
</reference>